<evidence type="ECO:0000256" key="4">
    <source>
        <dbReference type="ARBA" id="ARBA00022989"/>
    </source>
</evidence>
<keyword evidence="4 6" id="KW-1133">Transmembrane helix</keyword>
<keyword evidence="5 6" id="KW-0472">Membrane</keyword>
<dbReference type="Pfam" id="PF01184">
    <property type="entry name" value="Gpr1_Fun34_YaaH"/>
    <property type="match status" value="1"/>
</dbReference>
<evidence type="ECO:0000256" key="1">
    <source>
        <dbReference type="ARBA" id="ARBA00004141"/>
    </source>
</evidence>
<gene>
    <name evidence="7" type="primary">C0NFK7</name>
</gene>
<dbReference type="PANTHER" id="PTHR31123:SF1">
    <property type="entry name" value="ACCUMULATION OF DYADS PROTEIN 2-RELATED"/>
    <property type="match status" value="1"/>
</dbReference>
<sequence length="166" mass="18022">MSHLEKASSELAANPPPALYSASTSTSHPQYYRKLGNPVLFVGMALFVGGLAQFVAGMWEFACQNTFGATAFTMFGGFWMSFGTIFIPGSGVLDAYVTNGVLDAAELNSALGIYLWTWFMITFLLLCVSLSRSLPLFVWWWCLALPVSLSPSGTELAVLSRLRVSA</sequence>
<evidence type="ECO:0000313" key="7">
    <source>
        <dbReference type="EMBL" id="VWO97489.1"/>
    </source>
</evidence>
<evidence type="ECO:0000256" key="5">
    <source>
        <dbReference type="ARBA" id="ARBA00023136"/>
    </source>
</evidence>
<comment type="subcellular location">
    <subcellularLocation>
        <location evidence="1">Membrane</location>
        <topology evidence="1">Multi-pass membrane protein</topology>
    </subcellularLocation>
</comment>
<accession>A0A5K1JXN3</accession>
<dbReference type="GO" id="GO:0015123">
    <property type="term" value="F:acetate transmembrane transporter activity"/>
    <property type="evidence" value="ECO:0007669"/>
    <property type="project" value="TreeGrafter"/>
</dbReference>
<dbReference type="InterPro" id="IPR000791">
    <property type="entry name" value="Gpr1/Fun34/SatP-like"/>
</dbReference>
<organism evidence="7">
    <name type="scientific">Ganoderma boninense</name>
    <dbReference type="NCBI Taxonomy" id="34458"/>
    <lineage>
        <taxon>Eukaryota</taxon>
        <taxon>Fungi</taxon>
        <taxon>Dikarya</taxon>
        <taxon>Basidiomycota</taxon>
        <taxon>Agaricomycotina</taxon>
        <taxon>Agaricomycetes</taxon>
        <taxon>Polyporales</taxon>
        <taxon>Polyporaceae</taxon>
        <taxon>Ganoderma</taxon>
    </lineage>
</organism>
<dbReference type="EMBL" id="LR726349">
    <property type="protein sequence ID" value="VWO97489.1"/>
    <property type="molecule type" value="Genomic_DNA"/>
</dbReference>
<dbReference type="GO" id="GO:0005886">
    <property type="term" value="C:plasma membrane"/>
    <property type="evidence" value="ECO:0007669"/>
    <property type="project" value="TreeGrafter"/>
</dbReference>
<keyword evidence="3 6" id="KW-0812">Transmembrane</keyword>
<evidence type="ECO:0000256" key="6">
    <source>
        <dbReference type="SAM" id="Phobius"/>
    </source>
</evidence>
<feature type="transmembrane region" description="Helical" evidence="6">
    <location>
        <begin position="39"/>
        <end position="59"/>
    </location>
</feature>
<feature type="transmembrane region" description="Helical" evidence="6">
    <location>
        <begin position="109"/>
        <end position="131"/>
    </location>
</feature>
<proteinExistence type="inferred from homology"/>
<dbReference type="PANTHER" id="PTHR31123">
    <property type="entry name" value="ACCUMULATION OF DYADS PROTEIN 2-RELATED"/>
    <property type="match status" value="1"/>
</dbReference>
<evidence type="ECO:0000256" key="3">
    <source>
        <dbReference type="ARBA" id="ARBA00022692"/>
    </source>
</evidence>
<name>A0A5K1JXN3_9APHY</name>
<feature type="transmembrane region" description="Helical" evidence="6">
    <location>
        <begin position="71"/>
        <end position="97"/>
    </location>
</feature>
<dbReference type="NCBIfam" id="NF038013">
    <property type="entry name" value="AceTr_1"/>
    <property type="match status" value="1"/>
</dbReference>
<dbReference type="AlphaFoldDB" id="A0A5K1JXN3"/>
<comment type="similarity">
    <text evidence="2">Belongs to the acetate uptake transporter (AceTr) (TC 2.A.96) family.</text>
</comment>
<feature type="transmembrane region" description="Helical" evidence="6">
    <location>
        <begin position="137"/>
        <end position="159"/>
    </location>
</feature>
<reference evidence="7" key="1">
    <citation type="submission" date="2019-10" db="EMBL/GenBank/DDBJ databases">
        <authorList>
            <person name="Nor Muhammad N."/>
        </authorList>
    </citation>
    <scope>NUCLEOTIDE SEQUENCE</scope>
</reference>
<protein>
    <submittedName>
        <fullName evidence="7">Mixed-linked glucanase</fullName>
    </submittedName>
</protein>
<dbReference type="InterPro" id="IPR051633">
    <property type="entry name" value="AceTr"/>
</dbReference>
<evidence type="ECO:0000256" key="2">
    <source>
        <dbReference type="ARBA" id="ARBA00005587"/>
    </source>
</evidence>